<proteinExistence type="predicted"/>
<keyword evidence="2" id="KW-1185">Reference proteome</keyword>
<dbReference type="EMBL" id="JAFMPP010000009">
    <property type="protein sequence ID" value="MBO0663335.1"/>
    <property type="molecule type" value="Genomic_DNA"/>
</dbReference>
<gene>
    <name evidence="1" type="ORF">J1C48_12160</name>
</gene>
<sequence>MMLVPASAVAKAAKKVEDRLPAAAEAASLEAIATADHPAAIQITAGLERPSRLSLVLAPTKIDPAATVYINVYLRPMNGAGAADGSASVADERGTLAGTVAFVQAEAIGAKESFLINVPKDMRFSQGMATVTIALDGNGSSLGDSAIALIRARLLK</sequence>
<evidence type="ECO:0000313" key="2">
    <source>
        <dbReference type="Proteomes" id="UP000664122"/>
    </source>
</evidence>
<name>A0A939JUM4_9HYPH</name>
<reference evidence="1" key="1">
    <citation type="submission" date="2021-03" db="EMBL/GenBank/DDBJ databases">
        <title>Whole genome sequence of Jiella sp. CQZ9-1.</title>
        <authorList>
            <person name="Tuo L."/>
        </authorList>
    </citation>
    <scope>NUCLEOTIDE SEQUENCE</scope>
    <source>
        <strain evidence="1">CQZ9-1</strain>
    </source>
</reference>
<organism evidence="1 2">
    <name type="scientific">Jiella flava</name>
    <dbReference type="NCBI Taxonomy" id="2816857"/>
    <lineage>
        <taxon>Bacteria</taxon>
        <taxon>Pseudomonadati</taxon>
        <taxon>Pseudomonadota</taxon>
        <taxon>Alphaproteobacteria</taxon>
        <taxon>Hyphomicrobiales</taxon>
        <taxon>Aurantimonadaceae</taxon>
        <taxon>Jiella</taxon>
    </lineage>
</organism>
<dbReference type="AlphaFoldDB" id="A0A939JUM4"/>
<accession>A0A939JUM4</accession>
<dbReference type="RefSeq" id="WP_207258112.1">
    <property type="nucleotide sequence ID" value="NZ_JAFMPP010000009.1"/>
</dbReference>
<protein>
    <submittedName>
        <fullName evidence="1">Uncharacterized protein</fullName>
    </submittedName>
</protein>
<dbReference type="Proteomes" id="UP000664122">
    <property type="component" value="Unassembled WGS sequence"/>
</dbReference>
<evidence type="ECO:0000313" key="1">
    <source>
        <dbReference type="EMBL" id="MBO0663335.1"/>
    </source>
</evidence>
<comment type="caution">
    <text evidence="1">The sequence shown here is derived from an EMBL/GenBank/DDBJ whole genome shotgun (WGS) entry which is preliminary data.</text>
</comment>